<gene>
    <name evidence="2" type="ORF">NX720_21125</name>
</gene>
<name>A0ABY6GRF1_9GAMM</name>
<feature type="compositionally biased region" description="Low complexity" evidence="1">
    <location>
        <begin position="410"/>
        <end position="425"/>
    </location>
</feature>
<proteinExistence type="predicted"/>
<organism evidence="2 3">
    <name type="scientific">Endozoicomonas euniceicola</name>
    <dbReference type="NCBI Taxonomy" id="1234143"/>
    <lineage>
        <taxon>Bacteria</taxon>
        <taxon>Pseudomonadati</taxon>
        <taxon>Pseudomonadota</taxon>
        <taxon>Gammaproteobacteria</taxon>
        <taxon>Oceanospirillales</taxon>
        <taxon>Endozoicomonadaceae</taxon>
        <taxon>Endozoicomonas</taxon>
    </lineage>
</organism>
<reference evidence="2" key="1">
    <citation type="submission" date="2022-10" db="EMBL/GenBank/DDBJ databases">
        <title>Completed Genome Sequence of two octocoral isolated bacterium, Endozoicomonas euniceicola EF212T and Endozoicomonas gorgoniicola PS125T.</title>
        <authorList>
            <person name="Chiou Y.-J."/>
            <person name="Chen Y.-H."/>
        </authorList>
    </citation>
    <scope>NUCLEOTIDE SEQUENCE</scope>
    <source>
        <strain evidence="2">EF212</strain>
    </source>
</reference>
<sequence length="487" mass="54598">MVIRSSSGFMNGLVAFRVAIKLIFAPFLLYLMAAPLQAGYPLTLTIYRLNEKAGQLSQKTERRVRQFNPTFLRQLVVDQPDEPADKKEYATYKLIQELDTNQGNLLQISQRIRAELDQHYDFNLYPLRNSATGTHFSGPGGRASIFDSNDRLTNIQLQQTPENVYLFYGDALYYPPANQTSADPLLDVMATIQEEFSFHHFTDGLYFRALLDHHSSLAEQGEFHSGILAVDRDYTIFALSGLRRISSEQPAQQQVSQRDILGFVFERRNRLNNSLIASYFVEVNNTPLRRSSPSVPRSNRGSLGAGRQLQIGSPTQRSEFLPPINEGDRHYDSIHIDPALLDETTRDRQRLNSYDSGGSYAGSPTISPLSPWTSSQTIQINNRGLSPAHHNSPGHLEGWSSRTVNIASSASSGFSEGSLGSPPSENQGYVNTEDAILGETRRRPQRGRRSARNQVYEPATPSSNEHPDHCNIEVNHCCDCMLNEAFE</sequence>
<feature type="region of interest" description="Disordered" evidence="1">
    <location>
        <begin position="410"/>
        <end position="468"/>
    </location>
</feature>
<dbReference type="RefSeq" id="WP_262597278.1">
    <property type="nucleotide sequence ID" value="NZ_CP103300.1"/>
</dbReference>
<feature type="compositionally biased region" description="Low complexity" evidence="1">
    <location>
        <begin position="288"/>
        <end position="302"/>
    </location>
</feature>
<dbReference type="Proteomes" id="UP001163255">
    <property type="component" value="Chromosome"/>
</dbReference>
<evidence type="ECO:0000313" key="3">
    <source>
        <dbReference type="Proteomes" id="UP001163255"/>
    </source>
</evidence>
<dbReference type="EMBL" id="CP103300">
    <property type="protein sequence ID" value="UYM15329.1"/>
    <property type="molecule type" value="Genomic_DNA"/>
</dbReference>
<protein>
    <submittedName>
        <fullName evidence="2">Uncharacterized protein</fullName>
    </submittedName>
</protein>
<keyword evidence="3" id="KW-1185">Reference proteome</keyword>
<accession>A0ABY6GRF1</accession>
<evidence type="ECO:0000313" key="2">
    <source>
        <dbReference type="EMBL" id="UYM15329.1"/>
    </source>
</evidence>
<feature type="compositionally biased region" description="Polar residues" evidence="1">
    <location>
        <begin position="351"/>
        <end position="375"/>
    </location>
</feature>
<evidence type="ECO:0000256" key="1">
    <source>
        <dbReference type="SAM" id="MobiDB-lite"/>
    </source>
</evidence>
<feature type="region of interest" description="Disordered" evidence="1">
    <location>
        <begin position="288"/>
        <end position="375"/>
    </location>
</feature>
<feature type="compositionally biased region" description="Basic and acidic residues" evidence="1">
    <location>
        <begin position="326"/>
        <end position="335"/>
    </location>
</feature>